<comment type="similarity">
    <text evidence="2">Belongs to the peptidase C48 family.</text>
</comment>
<dbReference type="SMART" id="SM00384">
    <property type="entry name" value="AT_hook"/>
    <property type="match status" value="4"/>
</dbReference>
<feature type="transmembrane region" description="Helical" evidence="9">
    <location>
        <begin position="672"/>
        <end position="697"/>
    </location>
</feature>
<feature type="compositionally biased region" description="Acidic residues" evidence="8">
    <location>
        <begin position="405"/>
        <end position="416"/>
    </location>
</feature>
<organism evidence="11 12">
    <name type="scientific">Ditylenchus destructor</name>
    <dbReference type="NCBI Taxonomy" id="166010"/>
    <lineage>
        <taxon>Eukaryota</taxon>
        <taxon>Metazoa</taxon>
        <taxon>Ecdysozoa</taxon>
        <taxon>Nematoda</taxon>
        <taxon>Chromadorea</taxon>
        <taxon>Rhabditida</taxon>
        <taxon>Tylenchina</taxon>
        <taxon>Tylenchomorpha</taxon>
        <taxon>Sphaerularioidea</taxon>
        <taxon>Anguinidae</taxon>
        <taxon>Anguininae</taxon>
        <taxon>Ditylenchus</taxon>
    </lineage>
</organism>
<dbReference type="EMBL" id="JAKKPZ010000148">
    <property type="protein sequence ID" value="KAI1700347.1"/>
    <property type="molecule type" value="Genomic_DNA"/>
</dbReference>
<evidence type="ECO:0000256" key="1">
    <source>
        <dbReference type="ARBA" id="ARBA00004141"/>
    </source>
</evidence>
<gene>
    <name evidence="11" type="ORF">DdX_16774</name>
</gene>
<evidence type="ECO:0000256" key="4">
    <source>
        <dbReference type="ARBA" id="ARBA00022692"/>
    </source>
</evidence>
<dbReference type="CDD" id="cd00637">
    <property type="entry name" value="7tm_classA_rhodopsin-like"/>
    <property type="match status" value="1"/>
</dbReference>
<dbReference type="GO" id="GO:0016020">
    <property type="term" value="C:membrane"/>
    <property type="evidence" value="ECO:0007669"/>
    <property type="project" value="UniProtKB-SubCell"/>
</dbReference>
<dbReference type="PROSITE" id="PS50600">
    <property type="entry name" value="ULP_PROTEASE"/>
    <property type="match status" value="1"/>
</dbReference>
<dbReference type="InterPro" id="IPR038765">
    <property type="entry name" value="Papain-like_cys_pep_sf"/>
</dbReference>
<feature type="region of interest" description="Disordered" evidence="8">
    <location>
        <begin position="85"/>
        <end position="109"/>
    </location>
</feature>
<dbReference type="PANTHER" id="PTHR46561:SF11">
    <property type="entry name" value="SERPENTINE RECEPTOR CLASS ALPHA_BETA-14"/>
    <property type="match status" value="1"/>
</dbReference>
<feature type="compositionally biased region" description="Basic residues" evidence="8">
    <location>
        <begin position="18"/>
        <end position="33"/>
    </location>
</feature>
<feature type="region of interest" description="Disordered" evidence="8">
    <location>
        <begin position="1"/>
        <end position="65"/>
    </location>
</feature>
<keyword evidence="12" id="KW-1185">Reference proteome</keyword>
<dbReference type="SUPFAM" id="SSF54001">
    <property type="entry name" value="Cysteine proteinases"/>
    <property type="match status" value="1"/>
</dbReference>
<keyword evidence="11" id="KW-0675">Receptor</keyword>
<feature type="region of interest" description="Disordered" evidence="8">
    <location>
        <begin position="396"/>
        <end position="550"/>
    </location>
</feature>
<evidence type="ECO:0000256" key="9">
    <source>
        <dbReference type="SAM" id="Phobius"/>
    </source>
</evidence>
<feature type="compositionally biased region" description="Polar residues" evidence="8">
    <location>
        <begin position="420"/>
        <end position="437"/>
    </location>
</feature>
<evidence type="ECO:0000256" key="7">
    <source>
        <dbReference type="ARBA" id="ARBA00023136"/>
    </source>
</evidence>
<sequence length="896" mass="104158">MSDSSKQLDQVEPSTIIKRGRGRPKKTNVIRHKTIGEDPGPVQLSAKGPEDQVEPSTINKLGRGRPQKTNVIRHKTIVEDPEPVQLSAKGPEDHVKPSNLIKRGRGRPKKTEDLIHKTTEEDLTEDLSNIVDLTISNDDSLEENSDNVLSDNDPYAYKSFISPMRLATLLNNDEEWMNDDVLFAFLNLIRIKCNRNVVILHSLYARNKKLNDRVYKGDLDNFEIAIIPVFLEDKDHWTLGIYRRGRSVQYYDSIGTNSNDEEMVQVKDYIRCAVKDLTKGEHNDPEIELMDVYCNEYHNYEEDCLYTVNKQLDGYNCGFHVCLITESFLLDNEKTLLKDFNINHERKRILQILEGLINNDYSYKSRQDFIMVEKENIVTENIKRKIKVERRPSEEEKKKILKIQEEEENSSNEESDDNSKVSQSNKRSRISSVTSDSVPRKRGRPKGKAKGKLTTEGIRIDQNKWKRKSLENETEDQYEKRLQGVKDYKTNKRSNETKEEHETRLQTKAESEKKRIEKETSLQSKLRKKLNTEQMKRKRKQKKHAKKFPGRVPFDNEKDIDYYDVKDLIEECKDCHALFFENEVDKSKGIYKCCKKGKLMMEWPFDGYPIDLISFPYTNPCDRLWPTPILFSLRSINGIFLMGVNSSIIILCIERVVCVCRISNYEESSKPALVAVILLSTTTLFSVILVLLCIPGVDWDDRLAVTTIRSTSNISTFQIMLFYMLVTQCFGVIFFLFLHFWSHCYRKRIRGPKLSRNRCNMLFIATNQSLSVKFQIEETMEMTRLFLPVVSVHCALSILNYGTALIVNMIWPIHSIPIDRQMILYELAYLSRLSPFFTSLLLARGTGQLEKMFCCSNEQKTSVTTIVNSNKDQDDYFNRLKQMFESSAIAHRRNKH</sequence>
<dbReference type="InterPro" id="IPR003653">
    <property type="entry name" value="Peptidase_C48_C"/>
</dbReference>
<dbReference type="GO" id="GO:0008234">
    <property type="term" value="F:cysteine-type peptidase activity"/>
    <property type="evidence" value="ECO:0007669"/>
    <property type="project" value="InterPro"/>
</dbReference>
<evidence type="ECO:0000313" key="12">
    <source>
        <dbReference type="Proteomes" id="UP001201812"/>
    </source>
</evidence>
<dbReference type="GO" id="GO:0006508">
    <property type="term" value="P:proteolysis"/>
    <property type="evidence" value="ECO:0007669"/>
    <property type="project" value="UniProtKB-KW"/>
</dbReference>
<dbReference type="InterPro" id="IPR053286">
    <property type="entry name" value="Nematode_rcpt-like_srab"/>
</dbReference>
<evidence type="ECO:0000313" key="11">
    <source>
        <dbReference type="EMBL" id="KAI1700347.1"/>
    </source>
</evidence>
<keyword evidence="6 9" id="KW-1133">Transmembrane helix</keyword>
<feature type="transmembrane region" description="Helical" evidence="9">
    <location>
        <begin position="639"/>
        <end position="660"/>
    </location>
</feature>
<evidence type="ECO:0000256" key="8">
    <source>
        <dbReference type="SAM" id="MobiDB-lite"/>
    </source>
</evidence>
<dbReference type="PRINTS" id="PR00929">
    <property type="entry name" value="ATHOOK"/>
</dbReference>
<dbReference type="Gene3D" id="3.40.395.10">
    <property type="entry name" value="Adenoviral Proteinase, Chain A"/>
    <property type="match status" value="1"/>
</dbReference>
<accession>A0AAD4QZL5</accession>
<evidence type="ECO:0000256" key="6">
    <source>
        <dbReference type="ARBA" id="ARBA00022989"/>
    </source>
</evidence>
<feature type="transmembrane region" description="Helical" evidence="9">
    <location>
        <begin position="717"/>
        <end position="741"/>
    </location>
</feature>
<evidence type="ECO:0000256" key="5">
    <source>
        <dbReference type="ARBA" id="ARBA00022801"/>
    </source>
</evidence>
<feature type="transmembrane region" description="Helical" evidence="9">
    <location>
        <begin position="785"/>
        <end position="811"/>
    </location>
</feature>
<comment type="caution">
    <text evidence="11">The sequence shown here is derived from an EMBL/GenBank/DDBJ whole genome shotgun (WGS) entry which is preliminary data.</text>
</comment>
<feature type="transmembrane region" description="Helical" evidence="9">
    <location>
        <begin position="823"/>
        <end position="843"/>
    </location>
</feature>
<name>A0AAD4QZL5_9BILA</name>
<evidence type="ECO:0000256" key="2">
    <source>
        <dbReference type="ARBA" id="ARBA00005234"/>
    </source>
</evidence>
<proteinExistence type="inferred from homology"/>
<dbReference type="Pfam" id="PF10292">
    <property type="entry name" value="7TM_GPCR_Srab"/>
    <property type="match status" value="1"/>
</dbReference>
<feature type="compositionally biased region" description="Basic residues" evidence="8">
    <location>
        <begin position="536"/>
        <end position="549"/>
    </location>
</feature>
<keyword evidence="4 9" id="KW-0812">Transmembrane</keyword>
<protein>
    <submittedName>
        <fullName evidence="11">Serpentine type 7TM GPCR receptor class ab chemoreceptor domain-containing protein</fullName>
    </submittedName>
</protein>
<reference evidence="11" key="1">
    <citation type="submission" date="2022-01" db="EMBL/GenBank/DDBJ databases">
        <title>Genome Sequence Resource for Two Populations of Ditylenchus destructor, the Migratory Endoparasitic Phytonematode.</title>
        <authorList>
            <person name="Zhang H."/>
            <person name="Lin R."/>
            <person name="Xie B."/>
        </authorList>
    </citation>
    <scope>NUCLEOTIDE SEQUENCE</scope>
    <source>
        <strain evidence="11">BazhouSP</strain>
    </source>
</reference>
<dbReference type="Proteomes" id="UP001201812">
    <property type="component" value="Unassembled WGS sequence"/>
</dbReference>
<feature type="compositionally biased region" description="Basic residues" evidence="8">
    <location>
        <begin position="440"/>
        <end position="451"/>
    </location>
</feature>
<dbReference type="GO" id="GO:0003677">
    <property type="term" value="F:DNA binding"/>
    <property type="evidence" value="ECO:0007669"/>
    <property type="project" value="InterPro"/>
</dbReference>
<keyword evidence="5" id="KW-0378">Hydrolase</keyword>
<dbReference type="InterPro" id="IPR019408">
    <property type="entry name" value="7TM_GPCR_serpentine_rcpt_Srab"/>
</dbReference>
<feature type="compositionally biased region" description="Basic and acidic residues" evidence="8">
    <location>
        <begin position="458"/>
        <end position="520"/>
    </location>
</feature>
<evidence type="ECO:0000256" key="3">
    <source>
        <dbReference type="ARBA" id="ARBA00022670"/>
    </source>
</evidence>
<evidence type="ECO:0000259" key="10">
    <source>
        <dbReference type="PROSITE" id="PS50600"/>
    </source>
</evidence>
<keyword evidence="3" id="KW-0645">Protease</keyword>
<dbReference type="PANTHER" id="PTHR46561">
    <property type="entry name" value="SERPENTINE RECEPTOR, CLASS AB (CLASS A-LIKE)-RELATED"/>
    <property type="match status" value="1"/>
</dbReference>
<dbReference type="AlphaFoldDB" id="A0AAD4QZL5"/>
<dbReference type="Pfam" id="PF02902">
    <property type="entry name" value="Peptidase_C48"/>
    <property type="match status" value="1"/>
</dbReference>
<dbReference type="Pfam" id="PF02178">
    <property type="entry name" value="AT_hook"/>
    <property type="match status" value="2"/>
</dbReference>
<feature type="domain" description="Ubiquitin-like protease family profile" evidence="10">
    <location>
        <begin position="159"/>
        <end position="328"/>
    </location>
</feature>
<comment type="subcellular location">
    <subcellularLocation>
        <location evidence="1">Membrane</location>
        <topology evidence="1">Multi-pass membrane protein</topology>
    </subcellularLocation>
</comment>
<keyword evidence="7 9" id="KW-0472">Membrane</keyword>
<dbReference type="InterPro" id="IPR017956">
    <property type="entry name" value="AT_hook_DNA-bd_motif"/>
</dbReference>